<proteinExistence type="predicted"/>
<dbReference type="BioCyc" id="PSP1104324:GJSN-104-MONOMER"/>
<evidence type="ECO:0000256" key="1">
    <source>
        <dbReference type="SAM" id="Phobius"/>
    </source>
</evidence>
<protein>
    <submittedName>
        <fullName evidence="2">Uncharacterized protein</fullName>
    </submittedName>
</protein>
<sequence>MRLFIILIVSVVVLVFVAYSLVDRYYGICVSHGSSYDCVIYKGFSEVGRFTLFQNGTMDLRWGTISARAPLRCVSNCTPGSLTAIGVRGMYVVKGGEAISVVFYHLNAYLGYVLAVPIALYAYALALIASGTLEKIYRGLKTAVVAGVAATAISLPTAPLEPISAAALSACGLSTAALGLHAIRRVRRWVTSMLT</sequence>
<dbReference type="GeneID" id="11595910"/>
<evidence type="ECO:0000313" key="3">
    <source>
        <dbReference type="Proteomes" id="UP000005867"/>
    </source>
</evidence>
<feature type="transmembrane region" description="Helical" evidence="1">
    <location>
        <begin position="163"/>
        <end position="183"/>
    </location>
</feature>
<dbReference type="HOGENOM" id="CLU_1393625_0_0_2"/>
<feature type="transmembrane region" description="Helical" evidence="1">
    <location>
        <begin position="109"/>
        <end position="128"/>
    </location>
</feature>
<dbReference type="KEGG" id="pyr:P186_0105"/>
<reference evidence="2 3" key="1">
    <citation type="journal article" date="2012" name="J. Bacteriol.">
        <title>Complete genome sequence of strain 1860, a crenarchaeon of the genus pyrobaculum able to grow with various electron acceptors.</title>
        <authorList>
            <person name="Mardanov A.V."/>
            <person name="Gumerov V.M."/>
            <person name="Slobodkina G.B."/>
            <person name="Beletsky A.V."/>
            <person name="Bonch-Osmolovskaya E.A."/>
            <person name="Ravin N.V."/>
            <person name="Skryabin K.G."/>
        </authorList>
    </citation>
    <scope>NUCLEOTIDE SEQUENCE [LARGE SCALE GENOMIC DNA]</scope>
    <source>
        <strain evidence="2 3">1860</strain>
    </source>
</reference>
<keyword evidence="1" id="KW-0472">Membrane</keyword>
<organism evidence="2 3">
    <name type="scientific">Pyrobaculum ferrireducens</name>
    <dbReference type="NCBI Taxonomy" id="1104324"/>
    <lineage>
        <taxon>Archaea</taxon>
        <taxon>Thermoproteota</taxon>
        <taxon>Thermoprotei</taxon>
        <taxon>Thermoproteales</taxon>
        <taxon>Thermoproteaceae</taxon>
        <taxon>Pyrobaculum</taxon>
    </lineage>
</organism>
<feature type="transmembrane region" description="Helical" evidence="1">
    <location>
        <begin position="140"/>
        <end position="157"/>
    </location>
</feature>
<keyword evidence="1" id="KW-1133">Transmembrane helix</keyword>
<dbReference type="EMBL" id="CP003098">
    <property type="protein sequence ID" value="AET31573.1"/>
    <property type="molecule type" value="Genomic_DNA"/>
</dbReference>
<dbReference type="AlphaFoldDB" id="G7VDZ1"/>
<dbReference type="STRING" id="1104324.P186_0105"/>
<dbReference type="OrthoDB" id="377636at2157"/>
<dbReference type="RefSeq" id="WP_014287404.1">
    <property type="nucleotide sequence ID" value="NC_016645.1"/>
</dbReference>
<dbReference type="eggNOG" id="arCOG09807">
    <property type="taxonomic scope" value="Archaea"/>
</dbReference>
<gene>
    <name evidence="2" type="ORF">P186_0105</name>
</gene>
<name>G7VDZ1_9CREN</name>
<dbReference type="Proteomes" id="UP000005867">
    <property type="component" value="Chromosome"/>
</dbReference>
<accession>G7VDZ1</accession>
<keyword evidence="1" id="KW-0812">Transmembrane</keyword>
<evidence type="ECO:0000313" key="2">
    <source>
        <dbReference type="EMBL" id="AET31573.1"/>
    </source>
</evidence>
<keyword evidence="3" id="KW-1185">Reference proteome</keyword>